<evidence type="ECO:0000313" key="2">
    <source>
        <dbReference type="Proteomes" id="UP000479710"/>
    </source>
</evidence>
<dbReference type="EMBL" id="SPHZ02000011">
    <property type="protein sequence ID" value="KAF0891267.1"/>
    <property type="molecule type" value="Genomic_DNA"/>
</dbReference>
<dbReference type="AlphaFoldDB" id="A0A6G1BU43"/>
<gene>
    <name evidence="1" type="ORF">E2562_009444</name>
</gene>
<proteinExistence type="predicted"/>
<comment type="caution">
    <text evidence="1">The sequence shown here is derived from an EMBL/GenBank/DDBJ whole genome shotgun (WGS) entry which is preliminary data.</text>
</comment>
<sequence>MRRTRAALGAVGCERDGGDGTWVGAPCAWRGGGSLSRFVRFRSGLRAMWARPIVPGGISADVGARPASHATEE</sequence>
<reference evidence="1 2" key="1">
    <citation type="submission" date="2019-11" db="EMBL/GenBank/DDBJ databases">
        <title>Whole genome sequence of Oryza granulata.</title>
        <authorList>
            <person name="Li W."/>
        </authorList>
    </citation>
    <scope>NUCLEOTIDE SEQUENCE [LARGE SCALE GENOMIC DNA]</scope>
    <source>
        <strain evidence="2">cv. Menghai</strain>
        <tissue evidence="1">Leaf</tissue>
    </source>
</reference>
<protein>
    <submittedName>
        <fullName evidence="1">Uncharacterized protein</fullName>
    </submittedName>
</protein>
<organism evidence="1 2">
    <name type="scientific">Oryza meyeriana var. granulata</name>
    <dbReference type="NCBI Taxonomy" id="110450"/>
    <lineage>
        <taxon>Eukaryota</taxon>
        <taxon>Viridiplantae</taxon>
        <taxon>Streptophyta</taxon>
        <taxon>Embryophyta</taxon>
        <taxon>Tracheophyta</taxon>
        <taxon>Spermatophyta</taxon>
        <taxon>Magnoliopsida</taxon>
        <taxon>Liliopsida</taxon>
        <taxon>Poales</taxon>
        <taxon>Poaceae</taxon>
        <taxon>BOP clade</taxon>
        <taxon>Oryzoideae</taxon>
        <taxon>Oryzeae</taxon>
        <taxon>Oryzinae</taxon>
        <taxon>Oryza</taxon>
        <taxon>Oryza meyeriana</taxon>
    </lineage>
</organism>
<evidence type="ECO:0000313" key="1">
    <source>
        <dbReference type="EMBL" id="KAF0891267.1"/>
    </source>
</evidence>
<name>A0A6G1BU43_9ORYZ</name>
<accession>A0A6G1BU43</accession>
<dbReference type="Proteomes" id="UP000479710">
    <property type="component" value="Unassembled WGS sequence"/>
</dbReference>
<keyword evidence="2" id="KW-1185">Reference proteome</keyword>